<feature type="coiled-coil region" evidence="1">
    <location>
        <begin position="85"/>
        <end position="119"/>
    </location>
</feature>
<sequence length="295" mass="33210">MVRSAVVVKYEEGVHRELFWCLCCRQEVKRHLSHGSLTVLHGGLLQHFASPEHKKEVSRFWWENKAEGRLKPQFVISPEDYERFKVSLVKALDAYEEREDELVKEMAACIREVEQSRQELLQATLELPAEGEQCDGASAFSAPVRSESNRAVAVAEEQSGPSGGLPMVPDHGWLEGGPALTFIGHQEAAGKGNIHTGAEPPWLMQDEAAPGSKQIGPSYEEFLKEREKQNLQKLPPERVGANFDHASQTGDGWLPSFGRVWNHGRRWQSRHQYKSESGEKAASQKKKERPKPNNL</sequence>
<dbReference type="PANTHER" id="PTHR31198">
    <property type="entry name" value="COILED-COIL DOMAIN-CONTAINING PROTEIN 84"/>
    <property type="match status" value="1"/>
</dbReference>
<proteinExistence type="predicted"/>
<organism evidence="3 4">
    <name type="scientific">Sphenodon punctatus</name>
    <name type="common">Tuatara</name>
    <name type="synonym">Hatteria punctata</name>
    <dbReference type="NCBI Taxonomy" id="8508"/>
    <lineage>
        <taxon>Eukaryota</taxon>
        <taxon>Metazoa</taxon>
        <taxon>Chordata</taxon>
        <taxon>Craniata</taxon>
        <taxon>Vertebrata</taxon>
        <taxon>Euteleostomi</taxon>
        <taxon>Lepidosauria</taxon>
        <taxon>Sphenodontia</taxon>
        <taxon>Sphenodontidae</taxon>
        <taxon>Sphenodon</taxon>
    </lineage>
</organism>
<reference evidence="3" key="1">
    <citation type="submission" date="2025-08" db="UniProtKB">
        <authorList>
            <consortium name="Ensembl"/>
        </authorList>
    </citation>
    <scope>IDENTIFICATION</scope>
</reference>
<dbReference type="GeneTree" id="ENSGT00390000007799"/>
<dbReference type="GO" id="GO:0010826">
    <property type="term" value="P:negative regulation of centrosome duplication"/>
    <property type="evidence" value="ECO:0007669"/>
    <property type="project" value="Ensembl"/>
</dbReference>
<reference evidence="3" key="2">
    <citation type="submission" date="2025-09" db="UniProtKB">
        <authorList>
            <consortium name="Ensembl"/>
        </authorList>
    </citation>
    <scope>IDENTIFICATION</scope>
</reference>
<dbReference type="InterPro" id="IPR028015">
    <property type="entry name" value="CCDC84-like"/>
</dbReference>
<dbReference type="AlphaFoldDB" id="A0A8D0GIW4"/>
<name>A0A8D0GIW4_SPHPU</name>
<dbReference type="Proteomes" id="UP000694392">
    <property type="component" value="Unplaced"/>
</dbReference>
<dbReference type="GO" id="GO:0005813">
    <property type="term" value="C:centrosome"/>
    <property type="evidence" value="ECO:0007669"/>
    <property type="project" value="Ensembl"/>
</dbReference>
<dbReference type="PANTHER" id="PTHR31198:SF1">
    <property type="entry name" value="CENTROSOMAL AT-AC SPLICING FACTOR"/>
    <property type="match status" value="1"/>
</dbReference>
<evidence type="ECO:0000256" key="1">
    <source>
        <dbReference type="SAM" id="Coils"/>
    </source>
</evidence>
<dbReference type="GO" id="GO:0051304">
    <property type="term" value="P:chromosome separation"/>
    <property type="evidence" value="ECO:0007669"/>
    <property type="project" value="Ensembl"/>
</dbReference>
<gene>
    <name evidence="3" type="primary">CENATAC</name>
</gene>
<dbReference type="GO" id="GO:0042176">
    <property type="term" value="P:regulation of protein catabolic process"/>
    <property type="evidence" value="ECO:0007669"/>
    <property type="project" value="Ensembl"/>
</dbReference>
<protein>
    <submittedName>
        <fullName evidence="3">Centrosomal AT-AC splicing factor</fullName>
    </submittedName>
</protein>
<dbReference type="GO" id="GO:0000398">
    <property type="term" value="P:mRNA splicing, via spliceosome"/>
    <property type="evidence" value="ECO:0007669"/>
    <property type="project" value="Ensembl"/>
</dbReference>
<keyword evidence="1" id="KW-0175">Coiled coil</keyword>
<accession>A0A8D0GIW4</accession>
<evidence type="ECO:0000256" key="2">
    <source>
        <dbReference type="SAM" id="MobiDB-lite"/>
    </source>
</evidence>
<evidence type="ECO:0000313" key="4">
    <source>
        <dbReference type="Proteomes" id="UP000694392"/>
    </source>
</evidence>
<evidence type="ECO:0000313" key="3">
    <source>
        <dbReference type="Ensembl" id="ENSSPUP00000005613.1"/>
    </source>
</evidence>
<dbReference type="Pfam" id="PF14968">
    <property type="entry name" value="CCDC84"/>
    <property type="match status" value="1"/>
</dbReference>
<dbReference type="Ensembl" id="ENSSPUT00000005968.1">
    <property type="protein sequence ID" value="ENSSPUP00000005613.1"/>
    <property type="gene ID" value="ENSSPUG00000004331.1"/>
</dbReference>
<feature type="region of interest" description="Disordered" evidence="2">
    <location>
        <begin position="266"/>
        <end position="295"/>
    </location>
</feature>
<dbReference type="OMA" id="MAACIRE"/>
<keyword evidence="4" id="KW-1185">Reference proteome</keyword>